<evidence type="ECO:0000313" key="2">
    <source>
        <dbReference type="EMBL" id="KAK1359092.1"/>
    </source>
</evidence>
<proteinExistence type="predicted"/>
<dbReference type="InterPro" id="IPR029063">
    <property type="entry name" value="SAM-dependent_MTases_sf"/>
</dbReference>
<evidence type="ECO:0000313" key="3">
    <source>
        <dbReference type="Proteomes" id="UP001237642"/>
    </source>
</evidence>
<keyword evidence="3" id="KW-1185">Reference proteome</keyword>
<dbReference type="GO" id="GO:0042054">
    <property type="term" value="F:histone methyltransferase activity"/>
    <property type="evidence" value="ECO:0007669"/>
    <property type="project" value="TreeGrafter"/>
</dbReference>
<comment type="caution">
    <text evidence="2">The sequence shown here is derived from an EMBL/GenBank/DDBJ whole genome shotgun (WGS) entry which is preliminary data.</text>
</comment>
<reference evidence="2" key="2">
    <citation type="submission" date="2023-05" db="EMBL/GenBank/DDBJ databases">
        <authorList>
            <person name="Schelkunov M.I."/>
        </authorList>
    </citation>
    <scope>NUCLEOTIDE SEQUENCE</scope>
    <source>
        <strain evidence="2">Hsosn_3</strain>
        <tissue evidence="2">Leaf</tissue>
    </source>
</reference>
<dbReference type="AlphaFoldDB" id="A0AAD8H197"/>
<keyword evidence="1" id="KW-0949">S-adenosyl-L-methionine</keyword>
<evidence type="ECO:0000256" key="1">
    <source>
        <dbReference type="ARBA" id="ARBA00022691"/>
    </source>
</evidence>
<dbReference type="EMBL" id="JAUIZM010000010">
    <property type="protein sequence ID" value="KAK1359092.1"/>
    <property type="molecule type" value="Genomic_DNA"/>
</dbReference>
<dbReference type="SUPFAM" id="SSF53335">
    <property type="entry name" value="S-adenosyl-L-methionine-dependent methyltransferases"/>
    <property type="match status" value="1"/>
</dbReference>
<dbReference type="PANTHER" id="PTHR11006">
    <property type="entry name" value="PROTEIN ARGININE N-METHYLTRANSFERASE"/>
    <property type="match status" value="1"/>
</dbReference>
<dbReference type="InterPro" id="IPR025799">
    <property type="entry name" value="Arg_MeTrfase"/>
</dbReference>
<accession>A0AAD8H197</accession>
<organism evidence="2 3">
    <name type="scientific">Heracleum sosnowskyi</name>
    <dbReference type="NCBI Taxonomy" id="360622"/>
    <lineage>
        <taxon>Eukaryota</taxon>
        <taxon>Viridiplantae</taxon>
        <taxon>Streptophyta</taxon>
        <taxon>Embryophyta</taxon>
        <taxon>Tracheophyta</taxon>
        <taxon>Spermatophyta</taxon>
        <taxon>Magnoliopsida</taxon>
        <taxon>eudicotyledons</taxon>
        <taxon>Gunneridae</taxon>
        <taxon>Pentapetalae</taxon>
        <taxon>asterids</taxon>
        <taxon>campanulids</taxon>
        <taxon>Apiales</taxon>
        <taxon>Apiaceae</taxon>
        <taxon>Apioideae</taxon>
        <taxon>apioid superclade</taxon>
        <taxon>Tordylieae</taxon>
        <taxon>Tordyliinae</taxon>
        <taxon>Heracleum</taxon>
    </lineage>
</organism>
<dbReference type="PANTHER" id="PTHR11006:SF73">
    <property type="entry name" value="PROTEIN ARGININE N-METHYLTRANSFERASE 6"/>
    <property type="match status" value="1"/>
</dbReference>
<dbReference type="Gene3D" id="3.40.50.150">
    <property type="entry name" value="Vaccinia Virus protein VP39"/>
    <property type="match status" value="1"/>
</dbReference>
<dbReference type="GO" id="GO:0016274">
    <property type="term" value="F:protein-arginine N-methyltransferase activity"/>
    <property type="evidence" value="ECO:0007669"/>
    <property type="project" value="InterPro"/>
</dbReference>
<gene>
    <name evidence="2" type="ORF">POM88_043566</name>
</gene>
<reference evidence="2" key="1">
    <citation type="submission" date="2023-02" db="EMBL/GenBank/DDBJ databases">
        <title>Genome of toxic invasive species Heracleum sosnowskyi carries increased number of genes despite the absence of recent whole-genome duplications.</title>
        <authorList>
            <person name="Schelkunov M."/>
            <person name="Shtratnikova V."/>
            <person name="Makarenko M."/>
            <person name="Klepikova A."/>
            <person name="Omelchenko D."/>
            <person name="Novikova G."/>
            <person name="Obukhova E."/>
            <person name="Bogdanov V."/>
            <person name="Penin A."/>
            <person name="Logacheva M."/>
        </authorList>
    </citation>
    <scope>NUCLEOTIDE SEQUENCE</scope>
    <source>
        <strain evidence="2">Hsosn_3</strain>
        <tissue evidence="2">Leaf</tissue>
    </source>
</reference>
<protein>
    <submittedName>
        <fullName evidence="2">Uncharacterized protein</fullName>
    </submittedName>
</protein>
<dbReference type="Proteomes" id="UP001237642">
    <property type="component" value="Unassembled WGS sequence"/>
</dbReference>
<name>A0AAD8H197_9APIA</name>
<sequence>MLVDTRTPISGAITVLYQGEVGGLEAERKADGDRNRVKPTACAYIINANEVVKANNVCETIIVLHGRVEDVEINEEVDVLISEWMGYMLLYESMLGSVITARDRWLKPGGLILPSTTTISLCQIDMLRIAI</sequence>